<reference evidence="2 3" key="1">
    <citation type="journal article" date="2022" name="G3 (Bethesda)">
        <title>Whole-genome sequence and methylome profiling of the almond [Prunus dulcis (Mill.) D.A. Webb] cultivar 'Nonpareil'.</title>
        <authorList>
            <person name="D'Amico-Willman K.M."/>
            <person name="Ouma W.Z."/>
            <person name="Meulia T."/>
            <person name="Sideli G.M."/>
            <person name="Gradziel T.M."/>
            <person name="Fresnedo-Ramirez J."/>
        </authorList>
    </citation>
    <scope>NUCLEOTIDE SEQUENCE [LARGE SCALE GENOMIC DNA]</scope>
    <source>
        <strain evidence="2">Clone GOH B32 T37-40</strain>
    </source>
</reference>
<dbReference type="Pfam" id="PF17921">
    <property type="entry name" value="Integrase_H2C2"/>
    <property type="match status" value="1"/>
</dbReference>
<dbReference type="AlphaFoldDB" id="A0AAD4WKA2"/>
<comment type="caution">
    <text evidence="2">The sequence shown here is derived from an EMBL/GenBank/DDBJ whole genome shotgun (WGS) entry which is preliminary data.</text>
</comment>
<dbReference type="PANTHER" id="PTHR47266">
    <property type="entry name" value="ENDONUCLEASE-RELATED"/>
    <property type="match status" value="1"/>
</dbReference>
<dbReference type="EMBL" id="JAJFAZ020000002">
    <property type="protein sequence ID" value="KAI5343607.1"/>
    <property type="molecule type" value="Genomic_DNA"/>
</dbReference>
<dbReference type="Gene3D" id="1.10.340.70">
    <property type="match status" value="1"/>
</dbReference>
<dbReference type="InterPro" id="IPR041588">
    <property type="entry name" value="Integrase_H2C2"/>
</dbReference>
<name>A0AAD4WKA2_PRUDU</name>
<keyword evidence="3" id="KW-1185">Reference proteome</keyword>
<sequence>MFYERFRRVLASTMWEPDRWPSKPFRRGYYWPILHSDVVKLVRKCDQCQRFGSILKQSAEPLTPMVIPGPFAQWRLDLIGPIPQGKGQL</sequence>
<evidence type="ECO:0000313" key="2">
    <source>
        <dbReference type="EMBL" id="KAI5343607.1"/>
    </source>
</evidence>
<feature type="domain" description="Integrase zinc-binding" evidence="1">
    <location>
        <begin position="26"/>
        <end position="51"/>
    </location>
</feature>
<accession>A0AAD4WKA2</accession>
<organism evidence="2 3">
    <name type="scientific">Prunus dulcis</name>
    <name type="common">Almond</name>
    <name type="synonym">Amygdalus dulcis</name>
    <dbReference type="NCBI Taxonomy" id="3755"/>
    <lineage>
        <taxon>Eukaryota</taxon>
        <taxon>Viridiplantae</taxon>
        <taxon>Streptophyta</taxon>
        <taxon>Embryophyta</taxon>
        <taxon>Tracheophyta</taxon>
        <taxon>Spermatophyta</taxon>
        <taxon>Magnoliopsida</taxon>
        <taxon>eudicotyledons</taxon>
        <taxon>Gunneridae</taxon>
        <taxon>Pentapetalae</taxon>
        <taxon>rosids</taxon>
        <taxon>fabids</taxon>
        <taxon>Rosales</taxon>
        <taxon>Rosaceae</taxon>
        <taxon>Amygdaloideae</taxon>
        <taxon>Amygdaleae</taxon>
        <taxon>Prunus</taxon>
    </lineage>
</organism>
<proteinExistence type="predicted"/>
<protein>
    <recommendedName>
        <fullName evidence="1">Integrase zinc-binding domain-containing protein</fullName>
    </recommendedName>
</protein>
<dbReference type="Proteomes" id="UP001054821">
    <property type="component" value="Chromosome 2"/>
</dbReference>
<evidence type="ECO:0000313" key="3">
    <source>
        <dbReference type="Proteomes" id="UP001054821"/>
    </source>
</evidence>
<evidence type="ECO:0000259" key="1">
    <source>
        <dbReference type="Pfam" id="PF17921"/>
    </source>
</evidence>
<gene>
    <name evidence="2" type="ORF">L3X38_011483</name>
</gene>
<dbReference type="InterPro" id="IPR052160">
    <property type="entry name" value="Gypsy_RT_Integrase-like"/>
</dbReference>